<evidence type="ECO:0000313" key="3">
    <source>
        <dbReference type="Proteomes" id="UP000030765"/>
    </source>
</evidence>
<dbReference type="EMBL" id="ATLV01012444">
    <property type="status" value="NOT_ANNOTATED_CDS"/>
    <property type="molecule type" value="Genomic_DNA"/>
</dbReference>
<organism evidence="1">
    <name type="scientific">Anopheles sinensis</name>
    <name type="common">Mosquito</name>
    <dbReference type="NCBI Taxonomy" id="74873"/>
    <lineage>
        <taxon>Eukaryota</taxon>
        <taxon>Metazoa</taxon>
        <taxon>Ecdysozoa</taxon>
        <taxon>Arthropoda</taxon>
        <taxon>Hexapoda</taxon>
        <taxon>Insecta</taxon>
        <taxon>Pterygota</taxon>
        <taxon>Neoptera</taxon>
        <taxon>Endopterygota</taxon>
        <taxon>Diptera</taxon>
        <taxon>Nematocera</taxon>
        <taxon>Culicoidea</taxon>
        <taxon>Culicidae</taxon>
        <taxon>Anophelinae</taxon>
        <taxon>Anopheles</taxon>
    </lineage>
</organism>
<proteinExistence type="predicted"/>
<dbReference type="Proteomes" id="UP000030765">
    <property type="component" value="Unassembled WGS sequence"/>
</dbReference>
<reference evidence="1 3" key="1">
    <citation type="journal article" date="2014" name="BMC Genomics">
        <title>Genome sequence of Anopheles sinensis provides insight into genetics basis of mosquito competence for malaria parasites.</title>
        <authorList>
            <person name="Zhou D."/>
            <person name="Zhang D."/>
            <person name="Ding G."/>
            <person name="Shi L."/>
            <person name="Hou Q."/>
            <person name="Ye Y."/>
            <person name="Xu Y."/>
            <person name="Zhou H."/>
            <person name="Xiong C."/>
            <person name="Li S."/>
            <person name="Yu J."/>
            <person name="Hong S."/>
            <person name="Yu X."/>
            <person name="Zou P."/>
            <person name="Chen C."/>
            <person name="Chang X."/>
            <person name="Wang W."/>
            <person name="Lv Y."/>
            <person name="Sun Y."/>
            <person name="Ma L."/>
            <person name="Shen B."/>
            <person name="Zhu C."/>
        </authorList>
    </citation>
    <scope>NUCLEOTIDE SEQUENCE [LARGE SCALE GENOMIC DNA]</scope>
</reference>
<sequence>MGLPDIGNISLCGNALPPDCSSNYDEGNSGKRTKNYPVAGDLVIRFTCLEPQPLSHTCLIDEGFGEQPNGCRTEQRLRDDYRPNRRSVYFLSYHYTYRKRACECDGLHTIHGVRPEEVDGMVRYVFNRSLPLSIDH</sequence>
<accession>A0A084VFL5</accession>
<dbReference type="VEuPathDB" id="VectorBase:ASIC003916"/>
<dbReference type="EMBL" id="KE524793">
    <property type="protein sequence ID" value="KFB36759.1"/>
    <property type="molecule type" value="Genomic_DNA"/>
</dbReference>
<gene>
    <name evidence="1" type="ORF">ZHAS_00003916</name>
</gene>
<dbReference type="EnsemblMetazoa" id="ASIC003916-RA">
    <property type="protein sequence ID" value="ASIC003916-PA"/>
    <property type="gene ID" value="ASIC003916"/>
</dbReference>
<evidence type="ECO:0000313" key="2">
    <source>
        <dbReference type="EnsemblMetazoa" id="ASIC003916-PA"/>
    </source>
</evidence>
<reference evidence="2" key="2">
    <citation type="submission" date="2020-05" db="UniProtKB">
        <authorList>
            <consortium name="EnsemblMetazoa"/>
        </authorList>
    </citation>
    <scope>IDENTIFICATION</scope>
</reference>
<evidence type="ECO:0000313" key="1">
    <source>
        <dbReference type="EMBL" id="KFB36759.1"/>
    </source>
</evidence>
<protein>
    <submittedName>
        <fullName evidence="1 2">Dgri\GH19443-PA-like protein</fullName>
    </submittedName>
</protein>
<keyword evidence="3" id="KW-1185">Reference proteome</keyword>
<dbReference type="AlphaFoldDB" id="A0A084VFL5"/>
<name>A0A084VFL5_ANOSI</name>